<name>A0ACC2RT87_9FUNG</name>
<sequence length="213" mass="23838">MEAPLAAGIAALVTYSSIVVYHYAKQFFRSVVKTKETHEIAVIYRNEEPICLGALHTCGDILVPAHCVEDIAQYHVSFVDVTNNMTEEFPKENSHEILSFEKDNPADGFGARVSKLKLDSNLTKQYMHYPLANQTSASEYIRLGWFSNSHNSTALICEPFSERNPIPTAPMCLTNQTWVSNYKLGSIDFTFHNGRLEIYSLNAPALTSNSNLV</sequence>
<dbReference type="Proteomes" id="UP001165960">
    <property type="component" value="Unassembled WGS sequence"/>
</dbReference>
<reference evidence="1" key="1">
    <citation type="submission" date="2022-04" db="EMBL/GenBank/DDBJ databases">
        <title>Genome of the entomopathogenic fungus Entomophthora muscae.</title>
        <authorList>
            <person name="Elya C."/>
            <person name="Lovett B.R."/>
            <person name="Lee E."/>
            <person name="Macias A.M."/>
            <person name="Hajek A.E."/>
            <person name="De Bivort B.L."/>
            <person name="Kasson M.T."/>
            <person name="De Fine Licht H.H."/>
            <person name="Stajich J.E."/>
        </authorList>
    </citation>
    <scope>NUCLEOTIDE SEQUENCE</scope>
    <source>
        <strain evidence="1">Berkeley</strain>
    </source>
</reference>
<accession>A0ACC2RT87</accession>
<proteinExistence type="predicted"/>
<gene>
    <name evidence="1" type="ORF">DSO57_1025396</name>
</gene>
<comment type="caution">
    <text evidence="1">The sequence shown here is derived from an EMBL/GenBank/DDBJ whole genome shotgun (WGS) entry which is preliminary data.</text>
</comment>
<evidence type="ECO:0000313" key="1">
    <source>
        <dbReference type="EMBL" id="KAJ9053310.1"/>
    </source>
</evidence>
<dbReference type="EMBL" id="QTSX02006532">
    <property type="protein sequence ID" value="KAJ9053310.1"/>
    <property type="molecule type" value="Genomic_DNA"/>
</dbReference>
<protein>
    <submittedName>
        <fullName evidence="1">Uncharacterized protein</fullName>
    </submittedName>
</protein>
<organism evidence="1 2">
    <name type="scientific">Entomophthora muscae</name>
    <dbReference type="NCBI Taxonomy" id="34485"/>
    <lineage>
        <taxon>Eukaryota</taxon>
        <taxon>Fungi</taxon>
        <taxon>Fungi incertae sedis</taxon>
        <taxon>Zoopagomycota</taxon>
        <taxon>Entomophthoromycotina</taxon>
        <taxon>Entomophthoromycetes</taxon>
        <taxon>Entomophthorales</taxon>
        <taxon>Entomophthoraceae</taxon>
        <taxon>Entomophthora</taxon>
    </lineage>
</organism>
<evidence type="ECO:0000313" key="2">
    <source>
        <dbReference type="Proteomes" id="UP001165960"/>
    </source>
</evidence>
<keyword evidence="2" id="KW-1185">Reference proteome</keyword>